<feature type="region of interest" description="Disordered" evidence="1">
    <location>
        <begin position="1"/>
        <end position="22"/>
    </location>
</feature>
<reference evidence="2" key="1">
    <citation type="submission" date="2022-11" db="EMBL/GenBank/DDBJ databases">
        <title>Chromosomal genome sequence assembly and mating type (MAT) locus characterization of the leprose asexual lichenized fungus Lepraria neglecta (Nyl.) Erichsen.</title>
        <authorList>
            <person name="Allen J.L."/>
            <person name="Pfeffer B."/>
        </authorList>
    </citation>
    <scope>NUCLEOTIDE SEQUENCE</scope>
    <source>
        <strain evidence="2">Allen 5258</strain>
    </source>
</reference>
<evidence type="ECO:0000313" key="2">
    <source>
        <dbReference type="EMBL" id="KAK3178331.1"/>
    </source>
</evidence>
<dbReference type="Gene3D" id="3.30.710.10">
    <property type="entry name" value="Potassium Channel Kv1.1, Chain A"/>
    <property type="match status" value="1"/>
</dbReference>
<dbReference type="InterPro" id="IPR011333">
    <property type="entry name" value="SKP1/BTB/POZ_sf"/>
</dbReference>
<gene>
    <name evidence="2" type="ORF">OEA41_000464</name>
</gene>
<dbReference type="AlphaFoldDB" id="A0AAE0DPH1"/>
<organism evidence="2 3">
    <name type="scientific">Lepraria neglecta</name>
    <dbReference type="NCBI Taxonomy" id="209136"/>
    <lineage>
        <taxon>Eukaryota</taxon>
        <taxon>Fungi</taxon>
        <taxon>Dikarya</taxon>
        <taxon>Ascomycota</taxon>
        <taxon>Pezizomycotina</taxon>
        <taxon>Lecanoromycetes</taxon>
        <taxon>OSLEUM clade</taxon>
        <taxon>Lecanoromycetidae</taxon>
        <taxon>Lecanorales</taxon>
        <taxon>Lecanorineae</taxon>
        <taxon>Stereocaulaceae</taxon>
        <taxon>Lepraria</taxon>
    </lineage>
</organism>
<keyword evidence="3" id="KW-1185">Reference proteome</keyword>
<dbReference type="Proteomes" id="UP001276659">
    <property type="component" value="Unassembled WGS sequence"/>
</dbReference>
<evidence type="ECO:0008006" key="4">
    <source>
        <dbReference type="Google" id="ProtNLM"/>
    </source>
</evidence>
<dbReference type="EMBL" id="JASNWA010000003">
    <property type="protein sequence ID" value="KAK3178331.1"/>
    <property type="molecule type" value="Genomic_DNA"/>
</dbReference>
<evidence type="ECO:0000256" key="1">
    <source>
        <dbReference type="SAM" id="MobiDB-lite"/>
    </source>
</evidence>
<name>A0AAE0DPH1_9LECA</name>
<accession>A0AAE0DPH1</accession>
<comment type="caution">
    <text evidence="2">The sequence shown here is derived from an EMBL/GenBank/DDBJ whole genome shotgun (WGS) entry which is preliminary data.</text>
</comment>
<proteinExistence type="predicted"/>
<evidence type="ECO:0000313" key="3">
    <source>
        <dbReference type="Proteomes" id="UP001276659"/>
    </source>
</evidence>
<sequence length="320" mass="35693">MEDTKESTVHVDPSGNLTLMVGPEDNQKTFTVSSAAMCLASPVWRAMLDPKGHFLEAHSSDRKVSFPDDNPEALLLLLNVIHLQFLKVPQTLPTEEFYEVAVLCDKYDTVTVVRPWLQGWILNAKVNKNFWTGAEERWLQIAWVFGDHALFQLITKELAFHCNVTTSGQLLKANGEPFTGDTSVIASVINTRNVILTNIVTLCKRSIDNLVLGKEQFCDKSMGTSQCNAFTLGSFMIGLGNVGLWPLPKKVSTQETSVQGLSNDLLHIQFPTFGGSRKKPIHSDCSSFSEKFKVMVKDAAKLVPELLDQQQRHLDEQSKK</sequence>
<protein>
    <recommendedName>
        <fullName evidence="4">BTB domain-containing protein</fullName>
    </recommendedName>
</protein>